<keyword evidence="5" id="KW-0732">Signal</keyword>
<dbReference type="InterPro" id="IPR003368">
    <property type="entry name" value="POMP_repeat"/>
</dbReference>
<keyword evidence="9" id="KW-1185">Reference proteome</keyword>
<dbReference type="SMART" id="SM00710">
    <property type="entry name" value="PbH1"/>
    <property type="match status" value="11"/>
</dbReference>
<evidence type="ECO:0000256" key="7">
    <source>
        <dbReference type="ARBA" id="ARBA00023237"/>
    </source>
</evidence>
<keyword evidence="7" id="KW-0998">Cell outer membrane</keyword>
<evidence type="ECO:0000313" key="8">
    <source>
        <dbReference type="EMBL" id="SDA49207.1"/>
    </source>
</evidence>
<keyword evidence="4" id="KW-0964">Secreted</keyword>
<dbReference type="InterPro" id="IPR012334">
    <property type="entry name" value="Pectin_lyas_fold"/>
</dbReference>
<reference evidence="8 9" key="1">
    <citation type="submission" date="2016-10" db="EMBL/GenBank/DDBJ databases">
        <authorList>
            <person name="Varghese N."/>
            <person name="Submissions S."/>
        </authorList>
    </citation>
    <scope>NUCLEOTIDE SEQUENCE [LARGE SCALE GENOMIC DNA]</scope>
    <source>
        <strain evidence="8 9">DSM 16643</strain>
    </source>
</reference>
<evidence type="ECO:0000256" key="6">
    <source>
        <dbReference type="ARBA" id="ARBA00023136"/>
    </source>
</evidence>
<evidence type="ECO:0000256" key="5">
    <source>
        <dbReference type="ARBA" id="ARBA00022729"/>
    </source>
</evidence>
<evidence type="ECO:0000256" key="2">
    <source>
        <dbReference type="ARBA" id="ARBA00004442"/>
    </source>
</evidence>
<dbReference type="Pfam" id="PF02415">
    <property type="entry name" value="Chlam_PMP"/>
    <property type="match status" value="3"/>
</dbReference>
<dbReference type="InterPro" id="IPR011050">
    <property type="entry name" value="Pectin_lyase_fold/virulence"/>
</dbReference>
<sequence length="1145" mass="126730">MGESSQNIIYGFKYFNDLIHSGSKEIKLESDIFLDDSVIKIDVDDLVIDGNGYAIDANGKTRIFYITGNNIVLKNMTFKNAYSKESGAAISNYKKELTIINCKFINNISFGGDGGAICNWKGFLNIKNCEFIDNCSKGNGGAVFNGNSVKISDSNFTNNSSKEWGLSIFNNSNSIITLKNIDFIRDEKLTLKDTDLNNEIFNKGMINVENFQANSFKKYIKCGFLHIISDNVNSFKYLDYLVHSGKKEIFLDSNMEFEENNSTIIIDVDDLVIDGNGNVIDAMGKNSIFEVKSNNVTFKNIIFKNANSKEGGAINNYAQSLNIINCSFENNISENAGAINNNGKIKLINCSFENNVSKNDLGGAVNNYGELTLINSVFEGNISHRRGGAINNFHYLDLEGCCFKSNIAEFGGAINNCDLGSVKAFKCDFKNNGAFVQGSIIFNNNHVNLIDCNFKNNISYKQSHFIYHNGNEDSKFDIENCIFSQNLFGNNLLYLKEGFCLVKSSNFDVYNDYIIYNHNASLRVEKSKFVDYNQKIIFNDNILWIYKDENLENQIEFGDNCQTLNYIGEKLPRDWYGFDYLDKLIHSGSSVINLDCDILIHGSEQDFYEGGIDIDIDNLVIDGNYHTIDAKNLSRIFLISSKGIVIKNLQLKNGKYFKGKFDDNNIGGGAIYAMPNSSIELKRCKFLKNKSRVSAGVILNKSELLKITCSIFKDNHAKNYGGVIFNENSLIKINDCDFIENSSHDSAGIYNKNSSLTIYNAVFNKNNAEKCGAICTDSIIQLTDCKFKNNSSNDNAGAILNCGSCCKLSDCEFLNNSSVKQGGAIFNNLGNINLDNCDFSKNSAKQDGGAIFNVKGCICVVKCAFKNNEAENIGGAIGNNPYSKTYLNNCSFFKNIANYGGSVSNMKRCNLNLNNCDFENNSALEDAGAIYNWYGFVNVYSSTFKNNNAGNIGGAIDNYLGLLNLEDSTFQENEVKRDGGAIFNGGMLKSMKNCIFTNNNALFKGGAIYMTKSSSAIIVNTQFKSNSAFGNKGHGGAIYSNSLYDGDANVSLSLIKCDFLNNGSNEGAAIYNKGNLNLFMADIKDNQSVNGGALINDGKDAIMAVKKSNLHELQYIINKAILKISSEKNEFKNKIINDGGELIYY</sequence>
<dbReference type="NCBIfam" id="TIGR01376">
    <property type="entry name" value="POMP_repeat"/>
    <property type="match status" value="1"/>
</dbReference>
<evidence type="ECO:0000256" key="3">
    <source>
        <dbReference type="ARBA" id="ARBA00004613"/>
    </source>
</evidence>
<evidence type="ECO:0000256" key="4">
    <source>
        <dbReference type="ARBA" id="ARBA00022525"/>
    </source>
</evidence>
<dbReference type="Proteomes" id="UP000323439">
    <property type="component" value="Unassembled WGS sequence"/>
</dbReference>
<dbReference type="SUPFAM" id="SSF51126">
    <property type="entry name" value="Pectin lyase-like"/>
    <property type="match status" value="4"/>
</dbReference>
<dbReference type="GO" id="GO:0005576">
    <property type="term" value="C:extracellular region"/>
    <property type="evidence" value="ECO:0007669"/>
    <property type="project" value="UniProtKB-SubCell"/>
</dbReference>
<dbReference type="InterPro" id="IPR006626">
    <property type="entry name" value="PbH1"/>
</dbReference>
<evidence type="ECO:0000313" key="9">
    <source>
        <dbReference type="Proteomes" id="UP000323439"/>
    </source>
</evidence>
<organism evidence="8 9">
    <name type="scientific">Methanobrevibacter millerae</name>
    <dbReference type="NCBI Taxonomy" id="230361"/>
    <lineage>
        <taxon>Archaea</taxon>
        <taxon>Methanobacteriati</taxon>
        <taxon>Methanobacteriota</taxon>
        <taxon>Methanomada group</taxon>
        <taxon>Methanobacteria</taxon>
        <taxon>Methanobacteriales</taxon>
        <taxon>Methanobacteriaceae</taxon>
        <taxon>Methanobrevibacter</taxon>
    </lineage>
</organism>
<accession>A0A1G5VVF2</accession>
<dbReference type="EMBL" id="FMXB01000005">
    <property type="protein sequence ID" value="SDA49207.1"/>
    <property type="molecule type" value="Genomic_DNA"/>
</dbReference>
<dbReference type="OrthoDB" id="78228at2157"/>
<protein>
    <submittedName>
        <fullName evidence="8">Polymorphic outer membrane protein repeat-containing protein</fullName>
    </submittedName>
</protein>
<keyword evidence="6" id="KW-0472">Membrane</keyword>
<dbReference type="PANTHER" id="PTHR11319">
    <property type="entry name" value="G PROTEIN-COUPLED RECEPTOR-RELATED"/>
    <property type="match status" value="1"/>
</dbReference>
<evidence type="ECO:0000256" key="1">
    <source>
        <dbReference type="ARBA" id="ARBA00004196"/>
    </source>
</evidence>
<dbReference type="RefSeq" id="WP_149731475.1">
    <property type="nucleotide sequence ID" value="NZ_FMXB01000005.1"/>
</dbReference>
<dbReference type="AlphaFoldDB" id="A0A1G5VVF2"/>
<gene>
    <name evidence="8" type="ORF">SAMN02910315_00897</name>
</gene>
<proteinExistence type="predicted"/>
<comment type="subcellular location">
    <subcellularLocation>
        <location evidence="1">Cell envelope</location>
    </subcellularLocation>
    <subcellularLocation>
        <location evidence="2">Cell outer membrane</location>
    </subcellularLocation>
    <subcellularLocation>
        <location evidence="3">Secreted</location>
    </subcellularLocation>
</comment>
<dbReference type="PANTHER" id="PTHR11319:SF35">
    <property type="entry name" value="OUTER MEMBRANE PROTEIN PMPC-RELATED"/>
    <property type="match status" value="1"/>
</dbReference>
<name>A0A1G5VVF2_9EURY</name>
<dbReference type="Gene3D" id="2.160.20.10">
    <property type="entry name" value="Single-stranded right-handed beta-helix, Pectin lyase-like"/>
    <property type="match status" value="1"/>
</dbReference>